<protein>
    <submittedName>
        <fullName evidence="1">Ketohydroxyglutarate aldolase</fullName>
    </submittedName>
</protein>
<gene>
    <name evidence="1" type="ORF">DXZ20_30775</name>
</gene>
<accession>A0A6M0RVW7</accession>
<evidence type="ECO:0000313" key="1">
    <source>
        <dbReference type="EMBL" id="NEZ59953.1"/>
    </source>
</evidence>
<dbReference type="AlphaFoldDB" id="A0A6M0RVW7"/>
<reference evidence="1 2" key="1">
    <citation type="journal article" date="2020" name="Microb. Ecol.">
        <title>Ecogenomics of the Marine Benthic Filamentous Cyanobacterium Adonisia.</title>
        <authorList>
            <person name="Walter J.M."/>
            <person name="Coutinho F.H."/>
            <person name="Leomil L."/>
            <person name="Hargreaves P.I."/>
            <person name="Campeao M.E."/>
            <person name="Vieira V.V."/>
            <person name="Silva B.S."/>
            <person name="Fistarol G.O."/>
            <person name="Salomon P.S."/>
            <person name="Sawabe T."/>
            <person name="Mino S."/>
            <person name="Hosokawa M."/>
            <person name="Miyashita H."/>
            <person name="Maruyama F."/>
            <person name="van Verk M.C."/>
            <person name="Dutilh B.E."/>
            <person name="Thompson C.C."/>
            <person name="Thompson F.L."/>
        </authorList>
    </citation>
    <scope>NUCLEOTIDE SEQUENCE [LARGE SCALE GENOMIC DNA]</scope>
    <source>
        <strain evidence="1 2">CCMR0081</strain>
    </source>
</reference>
<dbReference type="Proteomes" id="UP000481033">
    <property type="component" value="Unassembled WGS sequence"/>
</dbReference>
<sequence length="79" mass="8270">MDKVKVTVSIDDAHIEQIDEVTEQLKAAGLDVEQTLTTLGIVTGSVASDSMSSLSEVTGVDSVEVDRTITLPPPGSDVQ</sequence>
<organism evidence="1 2">
    <name type="scientific">Adonisia turfae CCMR0081</name>
    <dbReference type="NCBI Taxonomy" id="2292702"/>
    <lineage>
        <taxon>Bacteria</taxon>
        <taxon>Bacillati</taxon>
        <taxon>Cyanobacteriota</taxon>
        <taxon>Adonisia</taxon>
        <taxon>Adonisia turfae</taxon>
    </lineage>
</organism>
<keyword evidence="2" id="KW-1185">Reference proteome</keyword>
<comment type="caution">
    <text evidence="1">The sequence shown here is derived from an EMBL/GenBank/DDBJ whole genome shotgun (WGS) entry which is preliminary data.</text>
</comment>
<proteinExistence type="predicted"/>
<name>A0A6M0RVW7_9CYAN</name>
<dbReference type="EMBL" id="QXHD01000004">
    <property type="protein sequence ID" value="NEZ59953.1"/>
    <property type="molecule type" value="Genomic_DNA"/>
</dbReference>
<evidence type="ECO:0000313" key="2">
    <source>
        <dbReference type="Proteomes" id="UP000481033"/>
    </source>
</evidence>